<evidence type="ECO:0000313" key="2">
    <source>
        <dbReference type="Proteomes" id="UP001501444"/>
    </source>
</evidence>
<sequence length="119" mass="12375">MLLSVLPTVQAWAVVPLQVHSCTAVPLAELAPATSTHLPPNPVIGPLEAAEAAVTPTAVTPRTVAAVAAMANPTRRRGRRRAMVEGVTCGSLSGRRPHWTVWLGEVPCRAGAVPGRPHG</sequence>
<evidence type="ECO:0000313" key="1">
    <source>
        <dbReference type="EMBL" id="GAA2329779.1"/>
    </source>
</evidence>
<evidence type="ECO:0008006" key="3">
    <source>
        <dbReference type="Google" id="ProtNLM"/>
    </source>
</evidence>
<protein>
    <recommendedName>
        <fullName evidence="3">Secreted protein</fullName>
    </recommendedName>
</protein>
<reference evidence="1 2" key="1">
    <citation type="journal article" date="2019" name="Int. J. Syst. Evol. Microbiol.">
        <title>The Global Catalogue of Microorganisms (GCM) 10K type strain sequencing project: providing services to taxonomists for standard genome sequencing and annotation.</title>
        <authorList>
            <consortium name="The Broad Institute Genomics Platform"/>
            <consortium name="The Broad Institute Genome Sequencing Center for Infectious Disease"/>
            <person name="Wu L."/>
            <person name="Ma J."/>
        </authorList>
    </citation>
    <scope>NUCLEOTIDE SEQUENCE [LARGE SCALE GENOMIC DNA]</scope>
    <source>
        <strain evidence="1 2">JCM 3272</strain>
    </source>
</reference>
<organism evidence="1 2">
    <name type="scientific">Dactylosporangium salmoneum</name>
    <dbReference type="NCBI Taxonomy" id="53361"/>
    <lineage>
        <taxon>Bacteria</taxon>
        <taxon>Bacillati</taxon>
        <taxon>Actinomycetota</taxon>
        <taxon>Actinomycetes</taxon>
        <taxon>Micromonosporales</taxon>
        <taxon>Micromonosporaceae</taxon>
        <taxon>Dactylosporangium</taxon>
    </lineage>
</organism>
<dbReference type="Proteomes" id="UP001501444">
    <property type="component" value="Unassembled WGS sequence"/>
</dbReference>
<keyword evidence="2" id="KW-1185">Reference proteome</keyword>
<name>A0ABN3FGV2_9ACTN</name>
<proteinExistence type="predicted"/>
<gene>
    <name evidence="1" type="ORF">GCM10010170_007400</name>
</gene>
<comment type="caution">
    <text evidence="1">The sequence shown here is derived from an EMBL/GenBank/DDBJ whole genome shotgun (WGS) entry which is preliminary data.</text>
</comment>
<accession>A0ABN3FGV2</accession>
<dbReference type="EMBL" id="BAAARV010000005">
    <property type="protein sequence ID" value="GAA2329779.1"/>
    <property type="molecule type" value="Genomic_DNA"/>
</dbReference>